<dbReference type="AlphaFoldDB" id="A0AAN8MPI1"/>
<proteinExistence type="predicted"/>
<protein>
    <submittedName>
        <fullName evidence="3">Uncharacterized protein</fullName>
    </submittedName>
</protein>
<feature type="region of interest" description="Disordered" evidence="1">
    <location>
        <begin position="155"/>
        <end position="193"/>
    </location>
</feature>
<organism evidence="3 4">
    <name type="scientific">Orbilia javanica</name>
    <dbReference type="NCBI Taxonomy" id="47235"/>
    <lineage>
        <taxon>Eukaryota</taxon>
        <taxon>Fungi</taxon>
        <taxon>Dikarya</taxon>
        <taxon>Ascomycota</taxon>
        <taxon>Pezizomycotina</taxon>
        <taxon>Orbiliomycetes</taxon>
        <taxon>Orbiliales</taxon>
        <taxon>Orbiliaceae</taxon>
        <taxon>Orbilia</taxon>
    </lineage>
</organism>
<keyword evidence="2" id="KW-1133">Transmembrane helix</keyword>
<keyword evidence="2" id="KW-0812">Transmembrane</keyword>
<keyword evidence="4" id="KW-1185">Reference proteome</keyword>
<evidence type="ECO:0000313" key="4">
    <source>
        <dbReference type="Proteomes" id="UP001313282"/>
    </source>
</evidence>
<dbReference type="Proteomes" id="UP001313282">
    <property type="component" value="Unassembled WGS sequence"/>
</dbReference>
<reference evidence="3 4" key="1">
    <citation type="submission" date="2019-10" db="EMBL/GenBank/DDBJ databases">
        <authorList>
            <person name="Palmer J.M."/>
        </authorList>
    </citation>
    <scope>NUCLEOTIDE SEQUENCE [LARGE SCALE GENOMIC DNA]</scope>
    <source>
        <strain evidence="3 4">TWF718</strain>
    </source>
</reference>
<dbReference type="EMBL" id="JAVHNR010000004">
    <property type="protein sequence ID" value="KAK6345664.1"/>
    <property type="molecule type" value="Genomic_DNA"/>
</dbReference>
<evidence type="ECO:0000256" key="2">
    <source>
        <dbReference type="SAM" id="Phobius"/>
    </source>
</evidence>
<name>A0AAN8MPI1_9PEZI</name>
<evidence type="ECO:0000256" key="1">
    <source>
        <dbReference type="SAM" id="MobiDB-lite"/>
    </source>
</evidence>
<sequence>MSINPHYKLHSLTKKKLSAMACTIDCGLFCCYPTRVAEVIKTTSTFASYFSLAVIFFLIIAAGFSLISHTINFVNNTINMTREVEELSRRLRRLERLEEIVVRLNQSSINARGVLDKLVTREREREREEVEGRYIDGTAPYEVRPWYAGSELSLGDGGYSTESQENEVYGDENDVNYVNRNGYRDAEESDEGN</sequence>
<keyword evidence="2" id="KW-0472">Membrane</keyword>
<accession>A0AAN8MPI1</accession>
<feature type="compositionally biased region" description="Acidic residues" evidence="1">
    <location>
        <begin position="164"/>
        <end position="174"/>
    </location>
</feature>
<evidence type="ECO:0000313" key="3">
    <source>
        <dbReference type="EMBL" id="KAK6345664.1"/>
    </source>
</evidence>
<feature type="transmembrane region" description="Helical" evidence="2">
    <location>
        <begin position="46"/>
        <end position="67"/>
    </location>
</feature>
<gene>
    <name evidence="3" type="ORF">TWF718_007573</name>
</gene>
<comment type="caution">
    <text evidence="3">The sequence shown here is derived from an EMBL/GenBank/DDBJ whole genome shotgun (WGS) entry which is preliminary data.</text>
</comment>